<reference evidence="1" key="1">
    <citation type="journal article" date="2014" name="Front. Microbiol.">
        <title>High frequency of phylogenetically diverse reductive dehalogenase-homologous genes in deep subseafloor sedimentary metagenomes.</title>
        <authorList>
            <person name="Kawai M."/>
            <person name="Futagami T."/>
            <person name="Toyoda A."/>
            <person name="Takaki Y."/>
            <person name="Nishi S."/>
            <person name="Hori S."/>
            <person name="Arai W."/>
            <person name="Tsubouchi T."/>
            <person name="Morono Y."/>
            <person name="Uchiyama I."/>
            <person name="Ito T."/>
            <person name="Fujiyama A."/>
            <person name="Inagaki F."/>
            <person name="Takami H."/>
        </authorList>
    </citation>
    <scope>NUCLEOTIDE SEQUENCE</scope>
    <source>
        <strain evidence="1">Expedition CK06-06</strain>
    </source>
</reference>
<sequence>MAMKITQEYMDDHVIKPMARSIADLEEKIDLALSNTKYLVEQFDKVIKNIKKK</sequence>
<dbReference type="AlphaFoldDB" id="X1M655"/>
<organism evidence="1">
    <name type="scientific">marine sediment metagenome</name>
    <dbReference type="NCBI Taxonomy" id="412755"/>
    <lineage>
        <taxon>unclassified sequences</taxon>
        <taxon>metagenomes</taxon>
        <taxon>ecological metagenomes</taxon>
    </lineage>
</organism>
<gene>
    <name evidence="1" type="ORF">S06H3_26158</name>
</gene>
<protein>
    <submittedName>
        <fullName evidence="1">Uncharacterized protein</fullName>
    </submittedName>
</protein>
<proteinExistence type="predicted"/>
<evidence type="ECO:0000313" key="1">
    <source>
        <dbReference type="EMBL" id="GAI26818.1"/>
    </source>
</evidence>
<dbReference type="EMBL" id="BARV01015094">
    <property type="protein sequence ID" value="GAI26818.1"/>
    <property type="molecule type" value="Genomic_DNA"/>
</dbReference>
<comment type="caution">
    <text evidence="1">The sequence shown here is derived from an EMBL/GenBank/DDBJ whole genome shotgun (WGS) entry which is preliminary data.</text>
</comment>
<name>X1M655_9ZZZZ</name>
<accession>X1M655</accession>